<proteinExistence type="inferred from homology"/>
<dbReference type="Pfam" id="PF05222">
    <property type="entry name" value="AlaDh_PNT_N"/>
    <property type="match status" value="1"/>
</dbReference>
<evidence type="ECO:0000313" key="7">
    <source>
        <dbReference type="Proteomes" id="UP001597510"/>
    </source>
</evidence>
<dbReference type="InterPro" id="IPR007886">
    <property type="entry name" value="AlaDH/PNT_N"/>
</dbReference>
<keyword evidence="3" id="KW-0560">Oxidoreductase</keyword>
<dbReference type="SUPFAM" id="SSF51735">
    <property type="entry name" value="NAD(P)-binding Rossmann-fold domains"/>
    <property type="match status" value="1"/>
</dbReference>
<evidence type="ECO:0000256" key="2">
    <source>
        <dbReference type="ARBA" id="ARBA00012897"/>
    </source>
</evidence>
<dbReference type="RefSeq" id="WP_340236393.1">
    <property type="nucleotide sequence ID" value="NZ_JBBEWC010000006.1"/>
</dbReference>
<evidence type="ECO:0000256" key="1">
    <source>
        <dbReference type="ARBA" id="ARBA00005689"/>
    </source>
</evidence>
<feature type="domain" description="Alanine dehydrogenase/pyridine nucleotide transhydrogenase NAD(H)-binding" evidence="4">
    <location>
        <begin position="179"/>
        <end position="327"/>
    </location>
</feature>
<dbReference type="Gene3D" id="3.40.50.720">
    <property type="entry name" value="NAD(P)-binding Rossmann-like Domain"/>
    <property type="match status" value="2"/>
</dbReference>
<keyword evidence="7" id="KW-1185">Reference proteome</keyword>
<dbReference type="InterPro" id="IPR007698">
    <property type="entry name" value="AlaDH/PNT_NAD(H)-bd"/>
</dbReference>
<name>A0ABW5J1X8_9BACT</name>
<organism evidence="6 7">
    <name type="scientific">Emticicia soli</name>
    <dbReference type="NCBI Taxonomy" id="2027878"/>
    <lineage>
        <taxon>Bacteria</taxon>
        <taxon>Pseudomonadati</taxon>
        <taxon>Bacteroidota</taxon>
        <taxon>Cytophagia</taxon>
        <taxon>Cytophagales</taxon>
        <taxon>Leadbetterellaceae</taxon>
        <taxon>Emticicia</taxon>
    </lineage>
</organism>
<dbReference type="SMART" id="SM01003">
    <property type="entry name" value="AlaDh_PNT_N"/>
    <property type="match status" value="1"/>
</dbReference>
<dbReference type="PANTHER" id="PTHR42795">
    <property type="entry name" value="ALANINE DEHYDROGENASE"/>
    <property type="match status" value="1"/>
</dbReference>
<dbReference type="CDD" id="cd05305">
    <property type="entry name" value="L-AlaDH"/>
    <property type="match status" value="1"/>
</dbReference>
<dbReference type="EC" id="1.4.1.1" evidence="2"/>
<dbReference type="EMBL" id="JBHULC010000003">
    <property type="protein sequence ID" value="MFD2519751.1"/>
    <property type="molecule type" value="Genomic_DNA"/>
</dbReference>
<reference evidence="7" key="1">
    <citation type="journal article" date="2019" name="Int. J. Syst. Evol. Microbiol.">
        <title>The Global Catalogue of Microorganisms (GCM) 10K type strain sequencing project: providing services to taxonomists for standard genome sequencing and annotation.</title>
        <authorList>
            <consortium name="The Broad Institute Genomics Platform"/>
            <consortium name="The Broad Institute Genome Sequencing Center for Infectious Disease"/>
            <person name="Wu L."/>
            <person name="Ma J."/>
        </authorList>
    </citation>
    <scope>NUCLEOTIDE SEQUENCE [LARGE SCALE GENOMIC DNA]</scope>
    <source>
        <strain evidence="7">KCTC 52344</strain>
    </source>
</reference>
<gene>
    <name evidence="6" type="ORF">ACFSR2_02575</name>
</gene>
<comment type="caution">
    <text evidence="6">The sequence shown here is derived from an EMBL/GenBank/DDBJ whole genome shotgun (WGS) entry which is preliminary data.</text>
</comment>
<dbReference type="Proteomes" id="UP001597510">
    <property type="component" value="Unassembled WGS sequence"/>
</dbReference>
<dbReference type="InterPro" id="IPR008141">
    <property type="entry name" value="Ala_DH"/>
</dbReference>
<dbReference type="SUPFAM" id="SSF52283">
    <property type="entry name" value="Formate/glycerate dehydrogenase catalytic domain-like"/>
    <property type="match status" value="1"/>
</dbReference>
<comment type="similarity">
    <text evidence="1">Belongs to the AlaDH/PNT family.</text>
</comment>
<dbReference type="InterPro" id="IPR036291">
    <property type="entry name" value="NAD(P)-bd_dom_sf"/>
</dbReference>
<protein>
    <recommendedName>
        <fullName evidence="2">alanine dehydrogenase</fullName>
        <ecNumber evidence="2">1.4.1.1</ecNumber>
    </recommendedName>
</protein>
<dbReference type="SMART" id="SM01002">
    <property type="entry name" value="AlaDh_PNT_C"/>
    <property type="match status" value="1"/>
</dbReference>
<evidence type="ECO:0000259" key="5">
    <source>
        <dbReference type="SMART" id="SM01003"/>
    </source>
</evidence>
<sequence>MTGQSVSELARQSVLYTQESPALIKKGKKSLFIGLPKEVSLQESRIALTPEAVSLLVKNGHEVTLETGAGDSAKFSDNEYSEAGARIVYSPEEVFEADLILKIEPLTEKEISYLKSDQTVISTLKITNLERKYFERLNEKKVTGIAFELIQDKVGGLPIIRAMSEIAGNTVMLVAAELLSSVHNGRGIILGGITGVPPTKVVILGAGTVGEYAARAAHALGAEIKVFDQHIYRLQRIKYTIGQQIYTSIIDSETLMAELSRADVVIGAMRAEDGIAPMVVTEEMVARMKKNSIIIDVSIDQGGCFETSEMTTHKQPTFQKYGVTHYCVPNIASRVAHTASIALSNVFTPFLLKTGTVGGIEEMIFAKQWFTKGVYSYKGSLTNLPIAQRFNLRYKDLGLLIAARM</sequence>
<evidence type="ECO:0000256" key="3">
    <source>
        <dbReference type="ARBA" id="ARBA00023002"/>
    </source>
</evidence>
<dbReference type="Pfam" id="PF01262">
    <property type="entry name" value="AlaDh_PNT_C"/>
    <property type="match status" value="1"/>
</dbReference>
<accession>A0ABW5J1X8</accession>
<evidence type="ECO:0000313" key="6">
    <source>
        <dbReference type="EMBL" id="MFD2519751.1"/>
    </source>
</evidence>
<feature type="domain" description="Alanine dehydrogenase/pyridine nucleotide transhydrogenase N-terminal" evidence="5">
    <location>
        <begin position="34"/>
        <end position="167"/>
    </location>
</feature>
<evidence type="ECO:0000259" key="4">
    <source>
        <dbReference type="SMART" id="SM01002"/>
    </source>
</evidence>
<dbReference type="PANTHER" id="PTHR42795:SF1">
    <property type="entry name" value="ALANINE DEHYDROGENASE"/>
    <property type="match status" value="1"/>
</dbReference>